<accession>A0AAV9SJ98</accession>
<keyword evidence="2" id="KW-0812">Transmembrane</keyword>
<keyword evidence="2" id="KW-1133">Transmembrane helix</keyword>
<name>A0AAV9SJ98_9TELE</name>
<dbReference type="Proteomes" id="UP001311232">
    <property type="component" value="Unassembled WGS sequence"/>
</dbReference>
<dbReference type="AlphaFoldDB" id="A0AAV9SJ98"/>
<comment type="caution">
    <text evidence="3">The sequence shown here is derived from an EMBL/GenBank/DDBJ whole genome shotgun (WGS) entry which is preliminary data.</text>
</comment>
<keyword evidence="2" id="KW-0472">Membrane</keyword>
<feature type="region of interest" description="Disordered" evidence="1">
    <location>
        <begin position="444"/>
        <end position="590"/>
    </location>
</feature>
<keyword evidence="4" id="KW-1185">Reference proteome</keyword>
<reference evidence="3 4" key="1">
    <citation type="submission" date="2021-06" db="EMBL/GenBank/DDBJ databases">
        <authorList>
            <person name="Palmer J.M."/>
        </authorList>
    </citation>
    <scope>NUCLEOTIDE SEQUENCE [LARGE SCALE GENOMIC DNA]</scope>
    <source>
        <strain evidence="3 4">MEX-2019</strain>
        <tissue evidence="3">Muscle</tissue>
    </source>
</reference>
<feature type="compositionally biased region" description="Polar residues" evidence="1">
    <location>
        <begin position="15"/>
        <end position="24"/>
    </location>
</feature>
<feature type="transmembrane region" description="Helical" evidence="2">
    <location>
        <begin position="630"/>
        <end position="658"/>
    </location>
</feature>
<feature type="compositionally biased region" description="Polar residues" evidence="1">
    <location>
        <begin position="490"/>
        <end position="503"/>
    </location>
</feature>
<gene>
    <name evidence="3" type="ORF">CRENBAI_002838</name>
</gene>
<evidence type="ECO:0000256" key="2">
    <source>
        <dbReference type="SAM" id="Phobius"/>
    </source>
</evidence>
<evidence type="ECO:0000313" key="3">
    <source>
        <dbReference type="EMBL" id="KAK5621509.1"/>
    </source>
</evidence>
<evidence type="ECO:0000313" key="4">
    <source>
        <dbReference type="Proteomes" id="UP001311232"/>
    </source>
</evidence>
<feature type="region of interest" description="Disordered" evidence="1">
    <location>
        <begin position="1"/>
        <end position="29"/>
    </location>
</feature>
<organism evidence="3 4">
    <name type="scientific">Crenichthys baileyi</name>
    <name type="common">White River springfish</name>
    <dbReference type="NCBI Taxonomy" id="28760"/>
    <lineage>
        <taxon>Eukaryota</taxon>
        <taxon>Metazoa</taxon>
        <taxon>Chordata</taxon>
        <taxon>Craniata</taxon>
        <taxon>Vertebrata</taxon>
        <taxon>Euteleostomi</taxon>
        <taxon>Actinopterygii</taxon>
        <taxon>Neopterygii</taxon>
        <taxon>Teleostei</taxon>
        <taxon>Neoteleostei</taxon>
        <taxon>Acanthomorphata</taxon>
        <taxon>Ovalentaria</taxon>
        <taxon>Atherinomorphae</taxon>
        <taxon>Cyprinodontiformes</taxon>
        <taxon>Goodeidae</taxon>
        <taxon>Crenichthys</taxon>
    </lineage>
</organism>
<dbReference type="EMBL" id="JAHHUM010000301">
    <property type="protein sequence ID" value="KAK5621509.1"/>
    <property type="molecule type" value="Genomic_DNA"/>
</dbReference>
<proteinExistence type="predicted"/>
<protein>
    <submittedName>
        <fullName evidence="3">Uncharacterized protein</fullName>
    </submittedName>
</protein>
<evidence type="ECO:0000256" key="1">
    <source>
        <dbReference type="SAM" id="MobiDB-lite"/>
    </source>
</evidence>
<sequence>MRPPRHDLHFGPATKPTTLTVGTSQKKDQAADEEMITLWEYLRRAVEKSFGQAREKEEQRSPFWGSRLAMPPAGTGPRHHTPCAAEKGFIQARREEEQRSPFWGTRLAIPLPGTGATLHLRPPSINPIHSPAYSSLLVFGTCIRHRTLPLPGTGELHASTAVLKLFLSSKTTPPSRHCSSCCGDSDRRFHILPGGSDQHSFLLPGIFDFASWFPAFLQRSPTTVQTALVPVPDSTEGSADAPALVSAGVQLDAPALVSAGGQLEAPAPVSPLEVNQTPQYPLQCQLCYQFCHQLRPLLQPSLRVLQTLQLLSPLGFSKMLQHSSPLEVSRTPQHQSLLEVNQTSQSQLHYLLISHSSHQLNQDTSLDFYGASSQRFPVFQIHCQFCAPPQLLRAHLQLLWAHLQLFRTPAIPSAPLPRTQCPSWLPRLQCLSWLPFPEFQEGFKDEPPLINPPEPQPAARVPEPQHAAKPAEPLHAPGHQHAVKPPGPQPDTNTVLRLNSNPDFKQRYSKPSDPKVHEMTTDLLTNFKSPDSPPSDSPPSDSPPLDSRLPEFLLGPKPLRPSRGSATRRGRPPDRGSSTRRDRPPDRGSCTWCGQPLDRQLLRRRPPDCLLLRRRPPESLLLRRWPLDCLLLVFPLMVLAVLSPLAHSSLGGCFLMFLSSGYY</sequence>
<feature type="compositionally biased region" description="Pro residues" evidence="1">
    <location>
        <begin position="531"/>
        <end position="542"/>
    </location>
</feature>
<feature type="compositionally biased region" description="Basic and acidic residues" evidence="1">
    <location>
        <begin position="571"/>
        <end position="586"/>
    </location>
</feature>
<feature type="compositionally biased region" description="Basic and acidic residues" evidence="1">
    <location>
        <begin position="504"/>
        <end position="520"/>
    </location>
</feature>